<evidence type="ECO:0000313" key="2">
    <source>
        <dbReference type="EMBL" id="MFC5897475.1"/>
    </source>
</evidence>
<name>A0ABW1FUC0_9ACTN</name>
<evidence type="ECO:0000256" key="1">
    <source>
        <dbReference type="SAM" id="MobiDB-lite"/>
    </source>
</evidence>
<dbReference type="Proteomes" id="UP001596241">
    <property type="component" value="Unassembled WGS sequence"/>
</dbReference>
<sequence>MPPEPAPTTARRAVSPLDYRLEAVTGHDIDTLWAYRDRGILDDQHAHLVDRHRELANAQTGVTFYLKLLNRLSNGEFDVDDALFTRIDRTVEQLEEARAARDAAAREVLAALEPIEATVTAAASDAKQLSTDDQAALLAIAGGAKIHEHLLTGRTSVTAASGTRIPHAKLQRLEAAGLVVRDTDHPVHAGQPVSLSDTGRAALFAARRTPTTQAPKAPARPGAWPSISQRR</sequence>
<proteinExistence type="predicted"/>
<gene>
    <name evidence="2" type="ORF">ACFP3M_32190</name>
</gene>
<evidence type="ECO:0000313" key="3">
    <source>
        <dbReference type="Proteomes" id="UP001596241"/>
    </source>
</evidence>
<comment type="caution">
    <text evidence="2">The sequence shown here is derived from an EMBL/GenBank/DDBJ whole genome shotgun (WGS) entry which is preliminary data.</text>
</comment>
<dbReference type="RefSeq" id="WP_345092775.1">
    <property type="nucleotide sequence ID" value="NZ_BAAAWG010000024.1"/>
</dbReference>
<dbReference type="EMBL" id="JBHSPW010000022">
    <property type="protein sequence ID" value="MFC5897475.1"/>
    <property type="molecule type" value="Genomic_DNA"/>
</dbReference>
<keyword evidence="3" id="KW-1185">Reference proteome</keyword>
<protein>
    <submittedName>
        <fullName evidence="2">Uncharacterized protein</fullName>
    </submittedName>
</protein>
<reference evidence="3" key="1">
    <citation type="journal article" date="2019" name="Int. J. Syst. Evol. Microbiol.">
        <title>The Global Catalogue of Microorganisms (GCM) 10K type strain sequencing project: providing services to taxonomists for standard genome sequencing and annotation.</title>
        <authorList>
            <consortium name="The Broad Institute Genomics Platform"/>
            <consortium name="The Broad Institute Genome Sequencing Center for Infectious Disease"/>
            <person name="Wu L."/>
            <person name="Ma J."/>
        </authorList>
    </citation>
    <scope>NUCLEOTIDE SEQUENCE [LARGE SCALE GENOMIC DNA]</scope>
    <source>
        <strain evidence="3">CGMCC 1.15809</strain>
    </source>
</reference>
<feature type="region of interest" description="Disordered" evidence="1">
    <location>
        <begin position="208"/>
        <end position="231"/>
    </location>
</feature>
<organism evidence="2 3">
    <name type="scientific">Streptomyces ramulosus</name>
    <dbReference type="NCBI Taxonomy" id="47762"/>
    <lineage>
        <taxon>Bacteria</taxon>
        <taxon>Bacillati</taxon>
        <taxon>Actinomycetota</taxon>
        <taxon>Actinomycetes</taxon>
        <taxon>Kitasatosporales</taxon>
        <taxon>Streptomycetaceae</taxon>
        <taxon>Streptomyces</taxon>
    </lineage>
</organism>
<accession>A0ABW1FUC0</accession>